<dbReference type="PANTHER" id="PTHR35902">
    <property type="entry name" value="S-LAYER DOMAIN-LIKE PROTEIN-RELATED"/>
    <property type="match status" value="1"/>
</dbReference>
<keyword evidence="4" id="KW-1185">Reference proteome</keyword>
<feature type="region of interest" description="Disordered" evidence="1">
    <location>
        <begin position="295"/>
        <end position="328"/>
    </location>
</feature>
<dbReference type="PANTHER" id="PTHR35902:SF6">
    <property type="entry name" value="CONSERVED WITHIN P. AEROPHILUM"/>
    <property type="match status" value="1"/>
</dbReference>
<evidence type="ECO:0000313" key="4">
    <source>
        <dbReference type="Proteomes" id="UP000823588"/>
    </source>
</evidence>
<feature type="transmembrane region" description="Helical" evidence="2">
    <location>
        <begin position="447"/>
        <end position="472"/>
    </location>
</feature>
<name>A0A8T4GAB2_9EURY</name>
<protein>
    <recommendedName>
        <fullName evidence="5">CARDB domain-containing protein</fullName>
    </recommendedName>
</protein>
<evidence type="ECO:0000256" key="2">
    <source>
        <dbReference type="SAM" id="Phobius"/>
    </source>
</evidence>
<dbReference type="InterPro" id="IPR013783">
    <property type="entry name" value="Ig-like_fold"/>
</dbReference>
<dbReference type="EMBL" id="JAGGKQ010000002">
    <property type="protein sequence ID" value="MBP1921374.1"/>
    <property type="molecule type" value="Genomic_DNA"/>
</dbReference>
<organism evidence="3 4">
    <name type="scientific">Halorubrum alkaliphilum</name>
    <dbReference type="NCBI Taxonomy" id="261290"/>
    <lineage>
        <taxon>Archaea</taxon>
        <taxon>Methanobacteriati</taxon>
        <taxon>Methanobacteriota</taxon>
        <taxon>Stenosarchaea group</taxon>
        <taxon>Halobacteria</taxon>
        <taxon>Halobacteriales</taxon>
        <taxon>Haloferacaceae</taxon>
        <taxon>Halorubrum</taxon>
    </lineage>
</organism>
<dbReference type="AlphaFoldDB" id="A0A8T4GAB2"/>
<dbReference type="Proteomes" id="UP000823588">
    <property type="component" value="Unassembled WGS sequence"/>
</dbReference>
<keyword evidence="2" id="KW-0472">Membrane</keyword>
<evidence type="ECO:0008006" key="5">
    <source>
        <dbReference type="Google" id="ProtNLM"/>
    </source>
</evidence>
<dbReference type="Gene3D" id="2.60.40.10">
    <property type="entry name" value="Immunoglobulins"/>
    <property type="match status" value="1"/>
</dbReference>
<keyword evidence="2" id="KW-1133">Transmembrane helix</keyword>
<feature type="region of interest" description="Disordered" evidence="1">
    <location>
        <begin position="227"/>
        <end position="256"/>
    </location>
</feature>
<evidence type="ECO:0000313" key="3">
    <source>
        <dbReference type="EMBL" id="MBP1921374.1"/>
    </source>
</evidence>
<proteinExistence type="predicted"/>
<reference evidence="3" key="1">
    <citation type="submission" date="2021-03" db="EMBL/GenBank/DDBJ databases">
        <title>Genomic Encyclopedia of Type Strains, Phase IV (KMG-IV): sequencing the most valuable type-strain genomes for metagenomic binning, comparative biology and taxonomic classification.</title>
        <authorList>
            <person name="Goeker M."/>
        </authorList>
    </citation>
    <scope>NUCLEOTIDE SEQUENCE</scope>
    <source>
        <strain evidence="3">DSM 23564</strain>
    </source>
</reference>
<evidence type="ECO:0000256" key="1">
    <source>
        <dbReference type="SAM" id="MobiDB-lite"/>
    </source>
</evidence>
<accession>A0A8T4GAB2</accession>
<sequence>MPSTRTTALLLACLAATAVAGGVVGVPDARITVDTVAVDPSEPVVGERTAVNVTVASSAGSAEPANVSELRLRDDDGEIHDVAAAPGALSPGDDLDATLWTTFDDPGEHRLTVEVTATEPVDDADEDSDPPVVRVQRDVVVDVEPAETAVDLRVRPLSPADLREDDGDAEGVDVGGVGGIDGLLGGGGGGLETGSDEETVDPMASPVAVTVVNTGTVVTDRVSVTASGLGLEDSDADEPSDVGDADAGEAANGTEAPVVDAGPFVVEDVAPGEERRVVLDLGPLDRRSNVTVTAAFRSSAGSPDGEGASGTAESDLSYPPRDGRPTITGASVTHEGTDRVVVDANLANTGDAEIEGVVVDVTAADGVAGTADGESYFVGVVGESDFVPFEIHAAANASVADTVPLRIEYTDRGVRYVETVALDLPPPPDDGSDGRFAGVSGAGIGPIGLGVGTVGVVGTVGAVGIAVATVVIRRRDV</sequence>
<feature type="compositionally biased region" description="Acidic residues" evidence="1">
    <location>
        <begin position="232"/>
        <end position="247"/>
    </location>
</feature>
<comment type="caution">
    <text evidence="3">The sequence shown here is derived from an EMBL/GenBank/DDBJ whole genome shotgun (WGS) entry which is preliminary data.</text>
</comment>
<keyword evidence="2" id="KW-0812">Transmembrane</keyword>
<gene>
    <name evidence="3" type="ORF">J2751_000363</name>
</gene>